<feature type="binding site" description="axial binding residue" evidence="9">
    <location>
        <position position="213"/>
    </location>
    <ligand>
        <name>heme c</name>
        <dbReference type="ChEBI" id="CHEBI:61717"/>
        <label>2</label>
    </ligand>
    <ligandPart>
        <name>Fe</name>
        <dbReference type="ChEBI" id="CHEBI:18248"/>
    </ligandPart>
</feature>
<dbReference type="EMBL" id="CP011494">
    <property type="protein sequence ID" value="AKO52094.1"/>
    <property type="molecule type" value="Genomic_DNA"/>
</dbReference>
<feature type="chain" id="PRO_5005206446" evidence="10">
    <location>
        <begin position="31"/>
        <end position="374"/>
    </location>
</feature>
<dbReference type="InterPro" id="IPR009056">
    <property type="entry name" value="Cyt_c-like_dom"/>
</dbReference>
<dbReference type="KEGG" id="mpq:ABA45_06360"/>
<comment type="cofactor">
    <cofactor evidence="8">
        <name>heme</name>
        <dbReference type="ChEBI" id="CHEBI:30413"/>
    </cofactor>
    <text evidence="8">Binds 2 heme groups.</text>
</comment>
<comment type="PTM">
    <text evidence="8">Binds 2 heme groups per subunit.</text>
</comment>
<feature type="binding site" description="covalent" evidence="8">
    <location>
        <position position="212"/>
    </location>
    <ligand>
        <name>heme c</name>
        <dbReference type="ChEBI" id="CHEBI:61717"/>
        <label>2</label>
    </ligand>
</feature>
<dbReference type="PANTHER" id="PTHR30600">
    <property type="entry name" value="CYTOCHROME C PEROXIDASE-RELATED"/>
    <property type="match status" value="1"/>
</dbReference>
<accession>A0A0H4HZI5</accession>
<evidence type="ECO:0000256" key="9">
    <source>
        <dbReference type="PIRSR" id="PIRSR000294-2"/>
    </source>
</evidence>
<evidence type="ECO:0000256" key="7">
    <source>
        <dbReference type="ARBA" id="ARBA00023004"/>
    </source>
</evidence>
<organism evidence="12 13">
    <name type="scientific">Marinobacter psychrophilus</name>
    <dbReference type="NCBI Taxonomy" id="330734"/>
    <lineage>
        <taxon>Bacteria</taxon>
        <taxon>Pseudomonadati</taxon>
        <taxon>Pseudomonadota</taxon>
        <taxon>Gammaproteobacteria</taxon>
        <taxon>Pseudomonadales</taxon>
        <taxon>Marinobacteraceae</taxon>
        <taxon>Marinobacter</taxon>
    </lineage>
</organism>
<dbReference type="GO" id="GO:0004130">
    <property type="term" value="F:cytochrome-c peroxidase activity"/>
    <property type="evidence" value="ECO:0007669"/>
    <property type="project" value="TreeGrafter"/>
</dbReference>
<evidence type="ECO:0000259" key="11">
    <source>
        <dbReference type="PROSITE" id="PS51007"/>
    </source>
</evidence>
<keyword evidence="2 8" id="KW-0349">Heme</keyword>
<feature type="domain" description="Cytochrome c" evidence="11">
    <location>
        <begin position="48"/>
        <end position="157"/>
    </location>
</feature>
<gene>
    <name evidence="12" type="ORF">ABA45_06360</name>
</gene>
<comment type="subcellular location">
    <subcellularLocation>
        <location evidence="1">Periplasm</location>
    </subcellularLocation>
</comment>
<feature type="binding site" description="covalent" evidence="8">
    <location>
        <position position="209"/>
    </location>
    <ligand>
        <name>heme c</name>
        <dbReference type="ChEBI" id="CHEBI:61717"/>
        <label>2</label>
    </ligand>
</feature>
<dbReference type="GO" id="GO:0020037">
    <property type="term" value="F:heme binding"/>
    <property type="evidence" value="ECO:0007669"/>
    <property type="project" value="InterPro"/>
</dbReference>
<evidence type="ECO:0000256" key="4">
    <source>
        <dbReference type="ARBA" id="ARBA00022729"/>
    </source>
</evidence>
<dbReference type="Proteomes" id="UP000036406">
    <property type="component" value="Chromosome"/>
</dbReference>
<feature type="binding site" description="covalent" evidence="8">
    <location>
        <position position="73"/>
    </location>
    <ligand>
        <name>heme c</name>
        <dbReference type="ChEBI" id="CHEBI:61717"/>
        <label>1</label>
    </ligand>
</feature>
<dbReference type="RefSeq" id="WP_048384791.1">
    <property type="nucleotide sequence ID" value="NZ_CP011494.1"/>
</dbReference>
<dbReference type="InterPro" id="IPR004852">
    <property type="entry name" value="Di-haem_cyt_c_peroxidsae"/>
</dbReference>
<dbReference type="InterPro" id="IPR051395">
    <property type="entry name" value="Cytochrome_c_Peroxidase/MauG"/>
</dbReference>
<dbReference type="Gene3D" id="1.10.760.10">
    <property type="entry name" value="Cytochrome c-like domain"/>
    <property type="match status" value="2"/>
</dbReference>
<evidence type="ECO:0000256" key="3">
    <source>
        <dbReference type="ARBA" id="ARBA00022723"/>
    </source>
</evidence>
<keyword evidence="3 9" id="KW-0479">Metal-binding</keyword>
<evidence type="ECO:0000256" key="6">
    <source>
        <dbReference type="ARBA" id="ARBA00023002"/>
    </source>
</evidence>
<evidence type="ECO:0000313" key="13">
    <source>
        <dbReference type="Proteomes" id="UP000036406"/>
    </source>
</evidence>
<dbReference type="GO" id="GO:0046872">
    <property type="term" value="F:metal ion binding"/>
    <property type="evidence" value="ECO:0007669"/>
    <property type="project" value="UniProtKB-KW"/>
</dbReference>
<evidence type="ECO:0000256" key="2">
    <source>
        <dbReference type="ARBA" id="ARBA00022617"/>
    </source>
</evidence>
<dbReference type="STRING" id="330734.ABA45_06360"/>
<keyword evidence="13" id="KW-1185">Reference proteome</keyword>
<keyword evidence="5" id="KW-0574">Periplasm</keyword>
<feature type="binding site" description="covalent" evidence="8">
    <location>
        <position position="70"/>
    </location>
    <ligand>
        <name>heme c</name>
        <dbReference type="ChEBI" id="CHEBI:61717"/>
        <label>1</label>
    </ligand>
</feature>
<feature type="domain" description="Cytochrome c" evidence="11">
    <location>
        <begin position="194"/>
        <end position="345"/>
    </location>
</feature>
<evidence type="ECO:0000256" key="10">
    <source>
        <dbReference type="SAM" id="SignalP"/>
    </source>
</evidence>
<evidence type="ECO:0000256" key="8">
    <source>
        <dbReference type="PIRSR" id="PIRSR000294-1"/>
    </source>
</evidence>
<keyword evidence="4 10" id="KW-0732">Signal</keyword>
<evidence type="ECO:0000313" key="12">
    <source>
        <dbReference type="EMBL" id="AKO52094.1"/>
    </source>
</evidence>
<protein>
    <submittedName>
        <fullName evidence="12">Photosynthetic protein synthase I</fullName>
    </submittedName>
</protein>
<dbReference type="Pfam" id="PF03150">
    <property type="entry name" value="CCP_MauG"/>
    <property type="match status" value="1"/>
</dbReference>
<proteinExistence type="predicted"/>
<dbReference type="PROSITE" id="PS51007">
    <property type="entry name" value="CYTC"/>
    <property type="match status" value="2"/>
</dbReference>
<evidence type="ECO:0000256" key="5">
    <source>
        <dbReference type="ARBA" id="ARBA00022764"/>
    </source>
</evidence>
<dbReference type="InterPro" id="IPR036909">
    <property type="entry name" value="Cyt_c-like_dom_sf"/>
</dbReference>
<evidence type="ECO:0000256" key="1">
    <source>
        <dbReference type="ARBA" id="ARBA00004418"/>
    </source>
</evidence>
<dbReference type="PATRIC" id="fig|330734.3.peg.1345"/>
<dbReference type="PANTHER" id="PTHR30600:SF10">
    <property type="entry name" value="BLL6722 PROTEIN"/>
    <property type="match status" value="1"/>
</dbReference>
<keyword evidence="7 9" id="KW-0408">Iron</keyword>
<name>A0A0H4HZI5_9GAMM</name>
<feature type="binding site" description="axial binding residue" evidence="9">
    <location>
        <position position="74"/>
    </location>
    <ligand>
        <name>heme c</name>
        <dbReference type="ChEBI" id="CHEBI:61717"/>
        <label>1</label>
    </ligand>
    <ligandPart>
        <name>Fe</name>
        <dbReference type="ChEBI" id="CHEBI:18248"/>
    </ligandPart>
</feature>
<dbReference type="SUPFAM" id="SSF46626">
    <property type="entry name" value="Cytochrome c"/>
    <property type="match status" value="2"/>
</dbReference>
<dbReference type="PIRSF" id="PIRSF000294">
    <property type="entry name" value="Cytochrome-c_peroxidase"/>
    <property type="match status" value="1"/>
</dbReference>
<dbReference type="GO" id="GO:0009055">
    <property type="term" value="F:electron transfer activity"/>
    <property type="evidence" value="ECO:0007669"/>
    <property type="project" value="InterPro"/>
</dbReference>
<keyword evidence="6" id="KW-0560">Oxidoreductase</keyword>
<dbReference type="InterPro" id="IPR026259">
    <property type="entry name" value="MauG/Cytc_peroxidase"/>
</dbReference>
<feature type="signal peptide" evidence="10">
    <location>
        <begin position="1"/>
        <end position="30"/>
    </location>
</feature>
<reference evidence="12 13" key="1">
    <citation type="submission" date="2015-05" db="EMBL/GenBank/DDBJ databases">
        <title>Complete genome of Marinobacter psychrophilus strain 20041T isolated from sea-ice of the Canadian Basin.</title>
        <authorList>
            <person name="Song L."/>
            <person name="Ren L."/>
            <person name="Yu Y."/>
            <person name="Wang X."/>
        </authorList>
    </citation>
    <scope>NUCLEOTIDE SEQUENCE [LARGE SCALE GENOMIC DNA]</scope>
    <source>
        <strain evidence="12 13">20041</strain>
    </source>
</reference>
<dbReference type="GO" id="GO:0042597">
    <property type="term" value="C:periplasmic space"/>
    <property type="evidence" value="ECO:0007669"/>
    <property type="project" value="UniProtKB-SubCell"/>
</dbReference>
<sequence>MELIPISKILMRLSSGVVSLVLSMGTTSLAAETMSPGTPLQTPEVNSAKADLGKRLFYDARLSGDASISCATCHQPEHGFSHPDSLSPGYRGNGHFRNSPTLINTALKTTWMHDGRLGTNLNDVTREMITESYLMNMDMRLMQERLKQDPVYVSMFKEVYGAEPSNGLVRKAIPEFLKTLTSRNSSFDNGALSPSAKSGFELFKGKAGCVQCHTGPLFSDGKAHNTGVPENLDVFLDPDRYQAFLAYNKFMGNENLMNIKRDLGAHVQSHKVDGSDKGKFMTPTLRELTYTAPYMHNGMIKTLPEVVAFYNIGGEADTRKSDLLKPLGLSTKEQSDLVNFLKSLSGDSLETADFVLENKNFSYQPMTNWRKTSN</sequence>
<dbReference type="AlphaFoldDB" id="A0A0H4HZI5"/>